<dbReference type="STRING" id="1429043.X474_05075"/>
<dbReference type="AlphaFoldDB" id="A0A0D2K0F1"/>
<accession>A0A0D2K0F1</accession>
<keyword evidence="2" id="KW-1185">Reference proteome</keyword>
<dbReference type="EMBL" id="AZAC01000004">
    <property type="protein sequence ID" value="KIX15220.1"/>
    <property type="molecule type" value="Genomic_DNA"/>
</dbReference>
<evidence type="ECO:0000313" key="2">
    <source>
        <dbReference type="Proteomes" id="UP000032233"/>
    </source>
</evidence>
<sequence>MIVIVLVFENLLLPGGSRFKFLVSAYLRNLG</sequence>
<protein>
    <submittedName>
        <fullName evidence="1">Uncharacterized protein</fullName>
    </submittedName>
</protein>
<gene>
    <name evidence="1" type="ORF">X474_05075</name>
</gene>
<dbReference type="InParanoid" id="A0A0D2K0F1"/>
<comment type="caution">
    <text evidence="1">The sequence shown here is derived from an EMBL/GenBank/DDBJ whole genome shotgun (WGS) entry which is preliminary data.</text>
</comment>
<evidence type="ECO:0000313" key="1">
    <source>
        <dbReference type="EMBL" id="KIX15220.1"/>
    </source>
</evidence>
<organism evidence="1 2">
    <name type="scientific">Dethiosulfatarculus sandiegensis</name>
    <dbReference type="NCBI Taxonomy" id="1429043"/>
    <lineage>
        <taxon>Bacteria</taxon>
        <taxon>Pseudomonadati</taxon>
        <taxon>Thermodesulfobacteriota</taxon>
        <taxon>Desulfarculia</taxon>
        <taxon>Desulfarculales</taxon>
        <taxon>Desulfarculaceae</taxon>
        <taxon>Dethiosulfatarculus</taxon>
    </lineage>
</organism>
<reference evidence="1 2" key="1">
    <citation type="submission" date="2013-11" db="EMBL/GenBank/DDBJ databases">
        <title>Metagenomic analysis of a methanogenic consortium involved in long chain n-alkane degradation.</title>
        <authorList>
            <person name="Davidova I.A."/>
            <person name="Callaghan A.V."/>
            <person name="Wawrik B."/>
            <person name="Pruitt S."/>
            <person name="Marks C."/>
            <person name="Duncan K.E."/>
            <person name="Suflita J.M."/>
        </authorList>
    </citation>
    <scope>NUCLEOTIDE SEQUENCE [LARGE SCALE GENOMIC DNA]</scope>
    <source>
        <strain evidence="1 2">SPR</strain>
    </source>
</reference>
<proteinExistence type="predicted"/>
<dbReference type="Proteomes" id="UP000032233">
    <property type="component" value="Unassembled WGS sequence"/>
</dbReference>
<name>A0A0D2K0F1_9BACT</name>